<dbReference type="SUPFAM" id="SSF52218">
    <property type="entry name" value="Flavoproteins"/>
    <property type="match status" value="1"/>
</dbReference>
<evidence type="ECO:0000256" key="2">
    <source>
        <dbReference type="ARBA" id="ARBA00023002"/>
    </source>
</evidence>
<evidence type="ECO:0000313" key="4">
    <source>
        <dbReference type="EMBL" id="QEA04387.1"/>
    </source>
</evidence>
<proteinExistence type="inferred from homology"/>
<reference evidence="4" key="1">
    <citation type="submission" date="2019-06" db="EMBL/GenBank/DDBJ databases">
        <authorList>
            <person name="Murdoch R.W."/>
            <person name="Fathepure B."/>
        </authorList>
    </citation>
    <scope>NUCLEOTIDE SEQUENCE</scope>
</reference>
<dbReference type="GO" id="GO:0003955">
    <property type="term" value="F:NAD(P)H dehydrogenase (quinone) activity"/>
    <property type="evidence" value="ECO:0007669"/>
    <property type="project" value="TreeGrafter"/>
</dbReference>
<dbReference type="PANTHER" id="PTHR10204:SF34">
    <property type="entry name" value="NAD(P)H DEHYDROGENASE [QUINONE] 1 ISOFORM 1"/>
    <property type="match status" value="1"/>
</dbReference>
<organism evidence="4">
    <name type="scientific">uncultured organism</name>
    <dbReference type="NCBI Taxonomy" id="155900"/>
    <lineage>
        <taxon>unclassified sequences</taxon>
        <taxon>environmental samples</taxon>
    </lineage>
</organism>
<feature type="domain" description="Flavodoxin-like fold" evidence="3">
    <location>
        <begin position="4"/>
        <end position="185"/>
    </location>
</feature>
<sequence>MATRIAIVQGHPDPAGGHLCHALADAYEAGAGETGRSVHRIDVAGLDFGLLRNERAFTGEPPPPDIAAAQETIVWAEHVVIVYPLWLGTMPALLKAFLEQTLRPGFAFDYRPDGLPRKRLQGRSARVVVTMGMPALAYRWYFGAHSLKSLERNILRFCGISPVGEYLIGGVGNAGAERRHRWLARMQRMGRAGV</sequence>
<dbReference type="AlphaFoldDB" id="A0A5B8RCH1"/>
<protein>
    <recommendedName>
        <fullName evidence="3">Flavodoxin-like fold domain-containing protein</fullName>
    </recommendedName>
</protein>
<dbReference type="Gene3D" id="3.40.50.360">
    <property type="match status" value="1"/>
</dbReference>
<dbReference type="Pfam" id="PF02525">
    <property type="entry name" value="Flavodoxin_2"/>
    <property type="match status" value="1"/>
</dbReference>
<comment type="similarity">
    <text evidence="1">Belongs to the NAD(P)H dehydrogenase (quinone) family.</text>
</comment>
<accession>A0A5B8RCH1</accession>
<gene>
    <name evidence="4" type="ORF">KBTEX_00695</name>
</gene>
<evidence type="ECO:0000259" key="3">
    <source>
        <dbReference type="Pfam" id="PF02525"/>
    </source>
</evidence>
<keyword evidence="2" id="KW-0560">Oxidoreductase</keyword>
<dbReference type="InterPro" id="IPR051545">
    <property type="entry name" value="NAD(P)H_dehydrogenase_qn"/>
</dbReference>
<evidence type="ECO:0000256" key="1">
    <source>
        <dbReference type="ARBA" id="ARBA00006252"/>
    </source>
</evidence>
<name>A0A5B8RCH1_9ZZZZ</name>
<dbReference type="PANTHER" id="PTHR10204">
    <property type="entry name" value="NAD P H OXIDOREDUCTASE-RELATED"/>
    <property type="match status" value="1"/>
</dbReference>
<dbReference type="EMBL" id="MN079083">
    <property type="protein sequence ID" value="QEA04387.1"/>
    <property type="molecule type" value="Genomic_DNA"/>
</dbReference>
<dbReference type="InterPro" id="IPR003680">
    <property type="entry name" value="Flavodoxin_fold"/>
</dbReference>
<dbReference type="InterPro" id="IPR029039">
    <property type="entry name" value="Flavoprotein-like_sf"/>
</dbReference>